<dbReference type="EMBL" id="CP002454">
    <property type="protein sequence ID" value="ADV67120.1"/>
    <property type="molecule type" value="Genomic_DNA"/>
</dbReference>
<reference evidence="1 2" key="1">
    <citation type="journal article" date="2011" name="Stand. Genomic Sci.">
        <title>Complete genome sequence of Deinococcus maricopensis type strain (LB-34).</title>
        <authorList>
            <person name="Pukall R."/>
            <person name="Zeytun A."/>
            <person name="Lucas S."/>
            <person name="Lapidus A."/>
            <person name="Hammon N."/>
            <person name="Deshpande S."/>
            <person name="Nolan M."/>
            <person name="Cheng J.F."/>
            <person name="Pitluck S."/>
            <person name="Liolios K."/>
            <person name="Pagani I."/>
            <person name="Mikhailova N."/>
            <person name="Ivanova N."/>
            <person name="Mavromatis K."/>
            <person name="Pati A."/>
            <person name="Tapia R."/>
            <person name="Han C."/>
            <person name="Goodwin L."/>
            <person name="Chen A."/>
            <person name="Palaniappan K."/>
            <person name="Land M."/>
            <person name="Hauser L."/>
            <person name="Chang Y.J."/>
            <person name="Jeffries C.D."/>
            <person name="Brambilla E.M."/>
            <person name="Rohde M."/>
            <person name="Goker M."/>
            <person name="Detter J.C."/>
            <person name="Woyke T."/>
            <person name="Bristow J."/>
            <person name="Eisen J.A."/>
            <person name="Markowitz V."/>
            <person name="Hugenholtz P."/>
            <person name="Kyrpides N.C."/>
            <person name="Klenk H.P."/>
        </authorList>
    </citation>
    <scope>NUCLEOTIDE SEQUENCE [LARGE SCALE GENOMIC DNA]</scope>
    <source>
        <strain evidence="2">DSM 21211 / LMG 22137 / NRRL B-23946 / LB-34</strain>
    </source>
</reference>
<dbReference type="Pfam" id="PF07070">
    <property type="entry name" value="Spo0M"/>
    <property type="match status" value="1"/>
</dbReference>
<protein>
    <submittedName>
        <fullName evidence="1">SpoOM family protein</fullName>
    </submittedName>
</protein>
<organism evidence="1 2">
    <name type="scientific">Deinococcus maricopensis (strain DSM 21211 / LMG 22137 / NRRL B-23946 / LB-34)</name>
    <dbReference type="NCBI Taxonomy" id="709986"/>
    <lineage>
        <taxon>Bacteria</taxon>
        <taxon>Thermotogati</taxon>
        <taxon>Deinococcota</taxon>
        <taxon>Deinococci</taxon>
        <taxon>Deinococcales</taxon>
        <taxon>Deinococcaceae</taxon>
        <taxon>Deinococcus</taxon>
    </lineage>
</organism>
<dbReference type="AlphaFoldDB" id="E8U7T1"/>
<dbReference type="RefSeq" id="WP_013556625.1">
    <property type="nucleotide sequence ID" value="NC_014958.1"/>
</dbReference>
<dbReference type="PANTHER" id="PTHR40053:SF1">
    <property type="entry name" value="SPORULATION-CONTROL PROTEIN SPO0M"/>
    <property type="match status" value="1"/>
</dbReference>
<evidence type="ECO:0000313" key="1">
    <source>
        <dbReference type="EMBL" id="ADV67120.1"/>
    </source>
</evidence>
<dbReference type="KEGG" id="dmr:Deima_1471"/>
<accession>E8U7T1</accession>
<dbReference type="Proteomes" id="UP000008635">
    <property type="component" value="Chromosome"/>
</dbReference>
<proteinExistence type="predicted"/>
<dbReference type="PANTHER" id="PTHR40053">
    <property type="entry name" value="SPORULATION-CONTROL PROTEIN SPO0M"/>
    <property type="match status" value="1"/>
</dbReference>
<name>E8U7T1_DEIML</name>
<gene>
    <name evidence="1" type="ordered locus">Deima_1471</name>
</gene>
<evidence type="ECO:0000313" key="2">
    <source>
        <dbReference type="Proteomes" id="UP000008635"/>
    </source>
</evidence>
<sequence length="244" mass="26560">MSFFKRMLASVGVGGARVDARLERDAVRLGEDLRGVVLLSGGAVEQNIERLNFSLMTLARHDDTTSAHAVARVTLGERVTLRAGETRELPFHLTVPYHAPISAPGVRLWLHTDADIAGASDPGDEDSVRILPNAPTQAFLDALSALGFHLKSGTVEFTHGRLVQELEFAPPHGQGHITELEVVLLPGAQHLDVRLEVDRRARGLHSLFTSELEARGLLRLTPELLAGGAPAVQNEVRRHIQRLS</sequence>
<dbReference type="STRING" id="709986.Deima_1471"/>
<dbReference type="InterPro" id="IPR009776">
    <property type="entry name" value="Spore_0_M"/>
</dbReference>
<reference evidence="2" key="2">
    <citation type="submission" date="2011-01" db="EMBL/GenBank/DDBJ databases">
        <title>The complete genome of Deinococcus maricopensis DSM 21211.</title>
        <authorList>
            <consortium name="US DOE Joint Genome Institute (JGI-PGF)"/>
            <person name="Lucas S."/>
            <person name="Copeland A."/>
            <person name="Lapidus A."/>
            <person name="Goodwin L."/>
            <person name="Pitluck S."/>
            <person name="Kyrpides N."/>
            <person name="Mavromatis K."/>
            <person name="Pagani I."/>
            <person name="Ivanova N."/>
            <person name="Ovchinnikova G."/>
            <person name="Zeytun A."/>
            <person name="Detter J.C."/>
            <person name="Han C."/>
            <person name="Land M."/>
            <person name="Hauser L."/>
            <person name="Markowitz V."/>
            <person name="Cheng J.-F."/>
            <person name="Hugenholtz P."/>
            <person name="Woyke T."/>
            <person name="Wu D."/>
            <person name="Pukall R."/>
            <person name="Gehrich-Schroeter G."/>
            <person name="Brambilla E."/>
            <person name="Klenk H.-P."/>
            <person name="Eisen J.A."/>
        </authorList>
    </citation>
    <scope>NUCLEOTIDE SEQUENCE [LARGE SCALE GENOMIC DNA]</scope>
    <source>
        <strain evidence="2">DSM 21211 / LMG 22137 / NRRL B-23946 / LB-34</strain>
    </source>
</reference>
<keyword evidence="2" id="KW-1185">Reference proteome</keyword>
<dbReference type="HOGENOM" id="CLU_057336_1_1_0"/>
<dbReference type="eggNOG" id="COG4326">
    <property type="taxonomic scope" value="Bacteria"/>
</dbReference>